<dbReference type="InterPro" id="IPR027417">
    <property type="entry name" value="P-loop_NTPase"/>
</dbReference>
<organism evidence="2 3">
    <name type="scientific">Clostridium baratii str. Sullivan</name>
    <dbReference type="NCBI Taxonomy" id="1415775"/>
    <lineage>
        <taxon>Bacteria</taxon>
        <taxon>Bacillati</taxon>
        <taxon>Bacillota</taxon>
        <taxon>Clostridia</taxon>
        <taxon>Eubacteriales</taxon>
        <taxon>Clostridiaceae</taxon>
        <taxon>Clostridium</taxon>
    </lineage>
</organism>
<dbReference type="PANTHER" id="PTHR13748:SF62">
    <property type="entry name" value="COBW DOMAIN-CONTAINING PROTEIN"/>
    <property type="match status" value="1"/>
</dbReference>
<sequence>MFKVKIEIVTGFLSSGKTAFINSLINKTLIKNEKIVVLFCEQGSRSIDITLEEKENINVKYITVNEEITEEILFDIYKYEKPDRLIIEFNGTKDLKELATVINNRIIKKIYRVNTIYNLIDCATFNIFLSNMGSILISPIKYSNIVILNNRDKVNDKEINIIKSKILKINSTCYMVEADNANAIEKVVKESNLFYIDIVDKLKYKLENYRRKSYGR</sequence>
<proteinExistence type="predicted"/>
<protein>
    <submittedName>
        <fullName evidence="2">CobW/HypB/UreG, nucleotide-binding domain protein</fullName>
    </submittedName>
</protein>
<dbReference type="Proteomes" id="UP000030635">
    <property type="component" value="Chromosome"/>
</dbReference>
<name>A0A0A7FUU7_9CLOT</name>
<dbReference type="GO" id="GO:0005737">
    <property type="term" value="C:cytoplasm"/>
    <property type="evidence" value="ECO:0007669"/>
    <property type="project" value="TreeGrafter"/>
</dbReference>
<evidence type="ECO:0000259" key="1">
    <source>
        <dbReference type="Pfam" id="PF02492"/>
    </source>
</evidence>
<dbReference type="SUPFAM" id="SSF52540">
    <property type="entry name" value="P-loop containing nucleoside triphosphate hydrolases"/>
    <property type="match status" value="1"/>
</dbReference>
<dbReference type="InterPro" id="IPR051316">
    <property type="entry name" value="Zinc-reg_GTPase_activator"/>
</dbReference>
<reference evidence="2 3" key="1">
    <citation type="journal article" date="2015" name="Infect. Genet. Evol.">
        <title>Genomic sequences of six botulinum neurotoxin-producing strains representing three clostridial species illustrate the mobility and diversity of botulinum neurotoxin genes.</title>
        <authorList>
            <person name="Smith T.J."/>
            <person name="Hill K.K."/>
            <person name="Xie G."/>
            <person name="Foley B.T."/>
            <person name="Williamson C.H."/>
            <person name="Foster J.T."/>
            <person name="Johnson S.L."/>
            <person name="Chertkov O."/>
            <person name="Teshima H."/>
            <person name="Gibbons H.S."/>
            <person name="Johnsky L.A."/>
            <person name="Karavis M.A."/>
            <person name="Smith L.A."/>
        </authorList>
    </citation>
    <scope>NUCLEOTIDE SEQUENCE [LARGE SCALE GENOMIC DNA]</scope>
    <source>
        <strain evidence="2">Sullivan</strain>
    </source>
</reference>
<accession>A0A0A7FUU7</accession>
<dbReference type="HOGENOM" id="CLU_017452_5_2_9"/>
<dbReference type="RefSeq" id="WP_039315379.1">
    <property type="nucleotide sequence ID" value="NZ_CP006905.1"/>
</dbReference>
<evidence type="ECO:0000313" key="2">
    <source>
        <dbReference type="EMBL" id="AIY83372.1"/>
    </source>
</evidence>
<feature type="domain" description="CobW/HypB/UreG nucleotide-binding" evidence="1">
    <location>
        <begin position="7"/>
        <end position="173"/>
    </location>
</feature>
<dbReference type="KEGG" id="cbv:U729_2430"/>
<dbReference type="PANTHER" id="PTHR13748">
    <property type="entry name" value="COBW-RELATED"/>
    <property type="match status" value="1"/>
</dbReference>
<dbReference type="EMBL" id="CP006905">
    <property type="protein sequence ID" value="AIY83372.1"/>
    <property type="molecule type" value="Genomic_DNA"/>
</dbReference>
<dbReference type="Gene3D" id="3.40.50.300">
    <property type="entry name" value="P-loop containing nucleotide triphosphate hydrolases"/>
    <property type="match status" value="1"/>
</dbReference>
<gene>
    <name evidence="2" type="ORF">U729_2430</name>
</gene>
<evidence type="ECO:0000313" key="3">
    <source>
        <dbReference type="Proteomes" id="UP000030635"/>
    </source>
</evidence>
<dbReference type="Pfam" id="PF02492">
    <property type="entry name" value="cobW"/>
    <property type="match status" value="1"/>
</dbReference>
<dbReference type="STRING" id="1561.NPD11_607"/>
<dbReference type="AlphaFoldDB" id="A0A0A7FUU7"/>
<dbReference type="eggNOG" id="COG0523">
    <property type="taxonomic scope" value="Bacteria"/>
</dbReference>
<dbReference type="OrthoDB" id="9808822at2"/>
<dbReference type="InterPro" id="IPR003495">
    <property type="entry name" value="CobW/HypB/UreG_nucleotide-bd"/>
</dbReference>
<keyword evidence="3" id="KW-1185">Reference proteome</keyword>